<comment type="caution">
    <text evidence="2">The sequence shown here is derived from an EMBL/GenBank/DDBJ whole genome shotgun (WGS) entry which is preliminary data.</text>
</comment>
<dbReference type="PANTHER" id="PTHR43441">
    <property type="entry name" value="RIBOSOMAL-PROTEIN-SERINE ACETYLTRANSFERASE"/>
    <property type="match status" value="1"/>
</dbReference>
<dbReference type="InterPro" id="IPR016181">
    <property type="entry name" value="Acyl_CoA_acyltransferase"/>
</dbReference>
<dbReference type="Gene3D" id="3.40.630.30">
    <property type="match status" value="2"/>
</dbReference>
<accession>A0ABQ4D0F5</accession>
<dbReference type="Pfam" id="PF13302">
    <property type="entry name" value="Acetyltransf_3"/>
    <property type="match status" value="2"/>
</dbReference>
<dbReference type="RefSeq" id="WP_203717877.1">
    <property type="nucleotide sequence ID" value="NZ_BONE01000076.1"/>
</dbReference>
<feature type="domain" description="N-acetyltransferase" evidence="1">
    <location>
        <begin position="200"/>
        <end position="366"/>
    </location>
</feature>
<dbReference type="Proteomes" id="UP000604117">
    <property type="component" value="Unassembled WGS sequence"/>
</dbReference>
<organism evidence="2 3">
    <name type="scientific">Asanoa siamensis</name>
    <dbReference type="NCBI Taxonomy" id="926357"/>
    <lineage>
        <taxon>Bacteria</taxon>
        <taxon>Bacillati</taxon>
        <taxon>Actinomycetota</taxon>
        <taxon>Actinomycetes</taxon>
        <taxon>Micromonosporales</taxon>
        <taxon>Micromonosporaceae</taxon>
        <taxon>Asanoa</taxon>
    </lineage>
</organism>
<reference evidence="2 3" key="1">
    <citation type="submission" date="2021-01" db="EMBL/GenBank/DDBJ databases">
        <title>Whole genome shotgun sequence of Asanoa siamensis NBRC 107932.</title>
        <authorList>
            <person name="Komaki H."/>
            <person name="Tamura T."/>
        </authorList>
    </citation>
    <scope>NUCLEOTIDE SEQUENCE [LARGE SCALE GENOMIC DNA]</scope>
    <source>
        <strain evidence="2 3">NBRC 107932</strain>
    </source>
</reference>
<evidence type="ECO:0000313" key="3">
    <source>
        <dbReference type="Proteomes" id="UP000604117"/>
    </source>
</evidence>
<feature type="domain" description="N-acetyltransferase" evidence="1">
    <location>
        <begin position="11"/>
        <end position="178"/>
    </location>
</feature>
<evidence type="ECO:0000259" key="1">
    <source>
        <dbReference type="PROSITE" id="PS51186"/>
    </source>
</evidence>
<proteinExistence type="predicted"/>
<dbReference type="InterPro" id="IPR000182">
    <property type="entry name" value="GNAT_dom"/>
</dbReference>
<dbReference type="EMBL" id="BONE01000076">
    <property type="protein sequence ID" value="GIF77015.1"/>
    <property type="molecule type" value="Genomic_DNA"/>
</dbReference>
<dbReference type="PANTHER" id="PTHR43441:SF10">
    <property type="entry name" value="ACETYLTRANSFERASE"/>
    <property type="match status" value="1"/>
</dbReference>
<dbReference type="PROSITE" id="PS51186">
    <property type="entry name" value="GNAT"/>
    <property type="match status" value="2"/>
</dbReference>
<name>A0ABQ4D0F5_9ACTN</name>
<gene>
    <name evidence="2" type="ORF">Asi02nite_65330</name>
</gene>
<dbReference type="SUPFAM" id="SSF55729">
    <property type="entry name" value="Acyl-CoA N-acyltransferases (Nat)"/>
    <property type="match status" value="2"/>
</dbReference>
<sequence length="372" mass="39912">MKPETIEASGVRLRPLRDDDAADIEAASNDPTIQRFLPKLPRPYTRDHALTWLREVVPAQWAAGGANYAIADPATDRLLGAVGIARVDADRGQGEIGYWAAPWARGKGVTTAATRALADHAFGDGFGRLEILADFANPASIRVALAAGFEPEGVRRGAVVDPGNARRDVGVFARLATDPGEPIARALPDLPAGGLSDGGLALRPVTPDDVDFYEELFNTPDILASHVPPVPPDREELELRCSRAQTRWLLGERIDLVMVDVETGAPAGDIGLYYQEPPTGQAMIGYSVLPAFRGRGFSRRAATLLARWTFANTAIARLIAGTNPSNAGSQRVLESAGFLREGYQRNRLPGLAGGRIDDILWALLPGDLRETS</sequence>
<evidence type="ECO:0000313" key="2">
    <source>
        <dbReference type="EMBL" id="GIF77015.1"/>
    </source>
</evidence>
<dbReference type="InterPro" id="IPR051908">
    <property type="entry name" value="Ribosomal_N-acetyltransferase"/>
</dbReference>
<protein>
    <recommendedName>
        <fullName evidence="1">N-acetyltransferase domain-containing protein</fullName>
    </recommendedName>
</protein>
<keyword evidence="3" id="KW-1185">Reference proteome</keyword>